<evidence type="ECO:0000256" key="7">
    <source>
        <dbReference type="SAM" id="Phobius"/>
    </source>
</evidence>
<feature type="domain" description="RCK N-terminal" evidence="9">
    <location>
        <begin position="388"/>
        <end position="504"/>
    </location>
</feature>
<dbReference type="GO" id="GO:0016020">
    <property type="term" value="C:membrane"/>
    <property type="evidence" value="ECO:0007669"/>
    <property type="project" value="UniProtKB-SubCell"/>
</dbReference>
<keyword evidence="4 7" id="KW-0812">Transmembrane</keyword>
<feature type="transmembrane region" description="Helical" evidence="7">
    <location>
        <begin position="76"/>
        <end position="101"/>
    </location>
</feature>
<dbReference type="Gene3D" id="1.20.1530.20">
    <property type="match status" value="1"/>
</dbReference>
<comment type="caution">
    <text evidence="10">The sequence shown here is derived from an EMBL/GenBank/DDBJ whole genome shotgun (WGS) entry which is preliminary data.</text>
</comment>
<feature type="transmembrane region" description="Helical" evidence="7">
    <location>
        <begin position="46"/>
        <end position="64"/>
    </location>
</feature>
<feature type="transmembrane region" description="Helical" evidence="7">
    <location>
        <begin position="199"/>
        <end position="219"/>
    </location>
</feature>
<feature type="transmembrane region" description="Helical" evidence="7">
    <location>
        <begin position="335"/>
        <end position="353"/>
    </location>
</feature>
<reference evidence="10 11" key="1">
    <citation type="journal article" date="2012" name="Int. J. Syst. Evol. Microbiol.">
        <title>Flammeovirga pacifica sp. nov., isolated from deep-sea sediment.</title>
        <authorList>
            <person name="Xu H."/>
            <person name="Fu Y."/>
            <person name="Yang N."/>
            <person name="Ding Z."/>
            <person name="Lai Q."/>
            <person name="Zeng R."/>
        </authorList>
    </citation>
    <scope>NUCLEOTIDE SEQUENCE [LARGE SCALE GENOMIC DNA]</scope>
    <source>
        <strain evidence="11">DSM 24597 / LMG 26175 / WPAGA1</strain>
    </source>
</reference>
<dbReference type="RefSeq" id="WP_044228611.1">
    <property type="nucleotide sequence ID" value="NZ_JRYR02000001.1"/>
</dbReference>
<feature type="transmembrane region" description="Helical" evidence="7">
    <location>
        <begin position="170"/>
        <end position="187"/>
    </location>
</feature>
<evidence type="ECO:0000256" key="2">
    <source>
        <dbReference type="ARBA" id="ARBA00005551"/>
    </source>
</evidence>
<dbReference type="AlphaFoldDB" id="A0A1S1Z2H3"/>
<evidence type="ECO:0000256" key="3">
    <source>
        <dbReference type="ARBA" id="ARBA00022448"/>
    </source>
</evidence>
<feature type="transmembrane region" description="Helical" evidence="7">
    <location>
        <begin position="113"/>
        <end position="130"/>
    </location>
</feature>
<evidence type="ECO:0000259" key="8">
    <source>
        <dbReference type="Pfam" id="PF00999"/>
    </source>
</evidence>
<feature type="transmembrane region" description="Helical" evidence="7">
    <location>
        <begin position="142"/>
        <end position="164"/>
    </location>
</feature>
<feature type="domain" description="Cation/H+ exchanger transmembrane" evidence="8">
    <location>
        <begin position="8"/>
        <end position="349"/>
    </location>
</feature>
<dbReference type="STRING" id="915059.NH26_14365"/>
<dbReference type="OrthoDB" id="9781411at2"/>
<dbReference type="GO" id="GO:0006813">
    <property type="term" value="P:potassium ion transport"/>
    <property type="evidence" value="ECO:0007669"/>
    <property type="project" value="InterPro"/>
</dbReference>
<evidence type="ECO:0000313" key="11">
    <source>
        <dbReference type="Proteomes" id="UP000179797"/>
    </source>
</evidence>
<evidence type="ECO:0000256" key="4">
    <source>
        <dbReference type="ARBA" id="ARBA00022692"/>
    </source>
</evidence>
<dbReference type="GO" id="GO:1902600">
    <property type="term" value="P:proton transmembrane transport"/>
    <property type="evidence" value="ECO:0007669"/>
    <property type="project" value="InterPro"/>
</dbReference>
<evidence type="ECO:0000256" key="6">
    <source>
        <dbReference type="ARBA" id="ARBA00023136"/>
    </source>
</evidence>
<dbReference type="GO" id="GO:0015297">
    <property type="term" value="F:antiporter activity"/>
    <property type="evidence" value="ECO:0007669"/>
    <property type="project" value="InterPro"/>
</dbReference>
<evidence type="ECO:0000313" key="10">
    <source>
        <dbReference type="EMBL" id="OHX67442.1"/>
    </source>
</evidence>
<keyword evidence="6 7" id="KW-0472">Membrane</keyword>
<dbReference type="SUPFAM" id="SSF51735">
    <property type="entry name" value="NAD(P)-binding Rossmann-fold domains"/>
    <property type="match status" value="1"/>
</dbReference>
<keyword evidence="11" id="KW-1185">Reference proteome</keyword>
<gene>
    <name evidence="10" type="ORF">NH26_14365</name>
</gene>
<dbReference type="InterPro" id="IPR003148">
    <property type="entry name" value="RCK_N"/>
</dbReference>
<accession>A0A1S1Z2H3</accession>
<evidence type="ECO:0000256" key="5">
    <source>
        <dbReference type="ARBA" id="ARBA00022989"/>
    </source>
</evidence>
<dbReference type="Pfam" id="PF00999">
    <property type="entry name" value="Na_H_Exchanger"/>
    <property type="match status" value="1"/>
</dbReference>
<dbReference type="EMBL" id="JRYR02000001">
    <property type="protein sequence ID" value="OHX67442.1"/>
    <property type="molecule type" value="Genomic_DNA"/>
</dbReference>
<protein>
    <submittedName>
        <fullName evidence="10">Potassium transporter Kef</fullName>
    </submittedName>
</protein>
<dbReference type="Proteomes" id="UP000179797">
    <property type="component" value="Unassembled WGS sequence"/>
</dbReference>
<dbReference type="InterPro" id="IPR036291">
    <property type="entry name" value="NAD(P)-bd_dom_sf"/>
</dbReference>
<keyword evidence="5 7" id="KW-1133">Transmembrane helix</keyword>
<dbReference type="InterPro" id="IPR006153">
    <property type="entry name" value="Cation/H_exchanger_TM"/>
</dbReference>
<sequence>MTTQIIIILSAFIAGYIALKLKFPPLVGFLLTGFLLHYFGVNDTEHIRSLADLGVTLLLFTIGLKLDIKMLIGKHIWLSSLIHNLISSLYFVAALWCLQWMGLSILQDLGWPQLFLIAFALSFSSTVFAIKTLQEKGVMNAVYGSLAIGVLVMQDIFAVVFMTISSGKVPEVWALLLFGLPLLRPLFFKLLDTVEHGEMLVLFGVFMALVVGAGLFSMVGLKADLGALIMGVLLSSHKKASELSKALFNIKELLLVCFFLDIGLTASVTLNSLLFAIALVILLPIKGWLYFRVFDRFNFRVRTSVFGSLMLMNYSEFGLIVGGLAYKMGWLPGEMLVSIAIAVSLSFLISAPINNKSNEVYLGLSQFKTEKSRFNIMDKMIELGQAKVIVIGMGRIGSGVYDEMQRQFGDVILGIEVNEHTVERQRVEGRNVIQGDAVDSDFWMRLKNINDIELIFFAMPHHHANELGAEQLNKIKYKGKTTAIVEFNDQIQPLKQLGVNAVFNVYREAGKGFAQHAIEEFQPQKLISNKPFKKVTITM</sequence>
<evidence type="ECO:0000259" key="9">
    <source>
        <dbReference type="Pfam" id="PF02254"/>
    </source>
</evidence>
<dbReference type="PANTHER" id="PTHR42751">
    <property type="entry name" value="SODIUM/HYDROGEN EXCHANGER FAMILY/TRKA DOMAIN PROTEIN"/>
    <property type="match status" value="1"/>
</dbReference>
<feature type="transmembrane region" description="Helical" evidence="7">
    <location>
        <begin position="253"/>
        <end position="285"/>
    </location>
</feature>
<proteinExistence type="inferred from homology"/>
<dbReference type="PANTHER" id="PTHR42751:SF1">
    <property type="entry name" value="CATION_PROTON ANTIPORTER YBAL-RELATED"/>
    <property type="match status" value="1"/>
</dbReference>
<feature type="transmembrane region" description="Helical" evidence="7">
    <location>
        <begin position="305"/>
        <end position="326"/>
    </location>
</feature>
<dbReference type="Pfam" id="PF02254">
    <property type="entry name" value="TrkA_N"/>
    <property type="match status" value="1"/>
</dbReference>
<dbReference type="InterPro" id="IPR038770">
    <property type="entry name" value="Na+/solute_symporter_sf"/>
</dbReference>
<evidence type="ECO:0000256" key="1">
    <source>
        <dbReference type="ARBA" id="ARBA00004141"/>
    </source>
</evidence>
<comment type="subcellular location">
    <subcellularLocation>
        <location evidence="1">Membrane</location>
        <topology evidence="1">Multi-pass membrane protein</topology>
    </subcellularLocation>
</comment>
<organism evidence="10 11">
    <name type="scientific">Flammeovirga pacifica</name>
    <dbReference type="NCBI Taxonomy" id="915059"/>
    <lineage>
        <taxon>Bacteria</taxon>
        <taxon>Pseudomonadati</taxon>
        <taxon>Bacteroidota</taxon>
        <taxon>Cytophagia</taxon>
        <taxon>Cytophagales</taxon>
        <taxon>Flammeovirgaceae</taxon>
        <taxon>Flammeovirga</taxon>
    </lineage>
</organism>
<name>A0A1S1Z2H3_FLAPC</name>
<keyword evidence="3" id="KW-0813">Transport</keyword>
<comment type="similarity">
    <text evidence="2">Belongs to the monovalent cation:proton antiporter 2 (CPA2) transporter (TC 2.A.37) family.</text>
</comment>
<dbReference type="Gene3D" id="3.40.50.720">
    <property type="entry name" value="NAD(P)-binding Rossmann-like Domain"/>
    <property type="match status" value="1"/>
</dbReference>